<dbReference type="EMBL" id="CP002008">
    <property type="protein sequence ID" value="ADG11638.1"/>
    <property type="molecule type" value="Genomic_DNA"/>
</dbReference>
<dbReference type="AlphaFoldDB" id="D5VMB5"/>
<dbReference type="Proteomes" id="UP000002629">
    <property type="component" value="Chromosome"/>
</dbReference>
<dbReference type="KEGG" id="cse:Cseg_3201"/>
<evidence type="ECO:0000256" key="1">
    <source>
        <dbReference type="SAM" id="SignalP"/>
    </source>
</evidence>
<dbReference type="STRING" id="509190.Cseg_3201"/>
<sequence>MSLGQRAAWVAAAAALCAWTTCWAQEAETNGKGQGATAATEQTGLWRRAESEHFVVYSSQSENLIRRYVAMLEDFDSLLRLLHGKVDAETPRKLPVYLVSSTPEMRRVLPDAVDGLRGVYLTPLEDIFVVAIRADNDRYDRNNGDDVVLHEYTHHFVAQYFPAGYPGWLTEGLAEYFMTVDLQPEKVLVGDFNRSRGYSLMNTKWVPMADLLSKRPDQVAESDRNAFYAQSWLLTHYIWSDRDRRSRMTKYLDAVHDGAHPMNAWQTVYGQDEKTLEKTLTAYTDKLSGLELKRTPPPPPKITFSRMPAGADDLILEVQQLKLDIPPAKGPAFLAKIRKITAKRPNEFYSRRVMARAECDLGDRKICEGMLKGLLDERSQDLETLQIMAASRLSTARQAIRDKASREQVQAIYADAASYLGRIHKIDPNDYMALFGYAQTKGFDVVPSENTLNVISRAAEIAPQASLIRMTAARLFIQAREYEAACEMLAPVAGNPHGGARARYAAQLMAELRDKPDGEALSGAPLASAFAANG</sequence>
<dbReference type="eggNOG" id="COG5010">
    <property type="taxonomic scope" value="Bacteria"/>
</dbReference>
<evidence type="ECO:0000313" key="2">
    <source>
        <dbReference type="EMBL" id="ADG11638.1"/>
    </source>
</evidence>
<name>D5VMB5_CAUST</name>
<feature type="signal peptide" evidence="1">
    <location>
        <begin position="1"/>
        <end position="24"/>
    </location>
</feature>
<gene>
    <name evidence="2" type="ordered locus">Cseg_3201</name>
</gene>
<dbReference type="HOGENOM" id="CLU_040392_0_0_5"/>
<protein>
    <recommendedName>
        <fullName evidence="4">DUF1570 domain-containing protein</fullName>
    </recommendedName>
</protein>
<proteinExistence type="predicted"/>
<organism evidence="2 3">
    <name type="scientific">Caulobacter segnis (strain ATCC 21756 / DSM 7131 / JCM 7823 / NBRC 15250 / LMG 17158 / TK0059)</name>
    <name type="common">Mycoplana segnis</name>
    <dbReference type="NCBI Taxonomy" id="509190"/>
    <lineage>
        <taxon>Bacteria</taxon>
        <taxon>Pseudomonadati</taxon>
        <taxon>Pseudomonadota</taxon>
        <taxon>Alphaproteobacteria</taxon>
        <taxon>Caulobacterales</taxon>
        <taxon>Caulobacteraceae</taxon>
        <taxon>Caulobacter</taxon>
    </lineage>
</organism>
<reference evidence="3" key="1">
    <citation type="journal article" date="2011" name="J. Bacteriol.">
        <title>Genome sequences of eight morphologically diverse alphaproteobacteria.</title>
        <authorList>
            <consortium name="US DOE Joint Genome Institute"/>
            <person name="Brown P.J."/>
            <person name="Kysela D.T."/>
            <person name="Buechlein A."/>
            <person name="Hemmerich C."/>
            <person name="Brun Y.V."/>
        </authorList>
    </citation>
    <scope>NUCLEOTIDE SEQUENCE [LARGE SCALE GENOMIC DNA]</scope>
    <source>
        <strain evidence="3">ATCC 21756 / DSM 7131 / JCM 7823 / NBRC 15250 / LMG 17158 / TK0059</strain>
    </source>
</reference>
<keyword evidence="1" id="KW-0732">Signal</keyword>
<feature type="chain" id="PRO_5003079006" description="DUF1570 domain-containing protein" evidence="1">
    <location>
        <begin position="25"/>
        <end position="534"/>
    </location>
</feature>
<evidence type="ECO:0008006" key="4">
    <source>
        <dbReference type="Google" id="ProtNLM"/>
    </source>
</evidence>
<evidence type="ECO:0000313" key="3">
    <source>
        <dbReference type="Proteomes" id="UP000002629"/>
    </source>
</evidence>
<accession>D5VMB5</accession>